<proteinExistence type="predicted"/>
<feature type="compositionally biased region" description="Low complexity" evidence="1">
    <location>
        <begin position="93"/>
        <end position="113"/>
    </location>
</feature>
<organism evidence="2 3">
    <name type="scientific">Heliocybe sulcata</name>
    <dbReference type="NCBI Taxonomy" id="5364"/>
    <lineage>
        <taxon>Eukaryota</taxon>
        <taxon>Fungi</taxon>
        <taxon>Dikarya</taxon>
        <taxon>Basidiomycota</taxon>
        <taxon>Agaricomycotina</taxon>
        <taxon>Agaricomycetes</taxon>
        <taxon>Gloeophyllales</taxon>
        <taxon>Gloeophyllaceae</taxon>
        <taxon>Heliocybe</taxon>
    </lineage>
</organism>
<keyword evidence="3" id="KW-1185">Reference proteome</keyword>
<accession>A0A5C3MUW9</accession>
<dbReference type="OrthoDB" id="3248508at2759"/>
<evidence type="ECO:0000313" key="3">
    <source>
        <dbReference type="Proteomes" id="UP000305948"/>
    </source>
</evidence>
<feature type="region of interest" description="Disordered" evidence="1">
    <location>
        <begin position="221"/>
        <end position="244"/>
    </location>
</feature>
<dbReference type="EMBL" id="ML213523">
    <property type="protein sequence ID" value="TFK47588.1"/>
    <property type="molecule type" value="Genomic_DNA"/>
</dbReference>
<protein>
    <submittedName>
        <fullName evidence="2">Uncharacterized protein</fullName>
    </submittedName>
</protein>
<evidence type="ECO:0000256" key="1">
    <source>
        <dbReference type="SAM" id="MobiDB-lite"/>
    </source>
</evidence>
<dbReference type="PANTHER" id="PTHR47842:SF3">
    <property type="entry name" value="DUF676 DOMAIN-CONTAINING PROTEIN"/>
    <property type="match status" value="1"/>
</dbReference>
<dbReference type="PANTHER" id="PTHR47842">
    <property type="entry name" value="EXPRESSED PROTEIN"/>
    <property type="match status" value="1"/>
</dbReference>
<feature type="region of interest" description="Disordered" evidence="1">
    <location>
        <begin position="72"/>
        <end position="115"/>
    </location>
</feature>
<name>A0A5C3MUW9_9AGAM</name>
<dbReference type="Proteomes" id="UP000305948">
    <property type="component" value="Unassembled WGS sequence"/>
</dbReference>
<dbReference type="STRING" id="5364.A0A5C3MUW9"/>
<evidence type="ECO:0000313" key="2">
    <source>
        <dbReference type="EMBL" id="TFK47588.1"/>
    </source>
</evidence>
<dbReference type="AlphaFoldDB" id="A0A5C3MUW9"/>
<reference evidence="2 3" key="1">
    <citation type="journal article" date="2019" name="Nat. Ecol. Evol.">
        <title>Megaphylogeny resolves global patterns of mushroom evolution.</title>
        <authorList>
            <person name="Varga T."/>
            <person name="Krizsan K."/>
            <person name="Foldi C."/>
            <person name="Dima B."/>
            <person name="Sanchez-Garcia M."/>
            <person name="Sanchez-Ramirez S."/>
            <person name="Szollosi G.J."/>
            <person name="Szarkandi J.G."/>
            <person name="Papp V."/>
            <person name="Albert L."/>
            <person name="Andreopoulos W."/>
            <person name="Angelini C."/>
            <person name="Antonin V."/>
            <person name="Barry K.W."/>
            <person name="Bougher N.L."/>
            <person name="Buchanan P."/>
            <person name="Buyck B."/>
            <person name="Bense V."/>
            <person name="Catcheside P."/>
            <person name="Chovatia M."/>
            <person name="Cooper J."/>
            <person name="Damon W."/>
            <person name="Desjardin D."/>
            <person name="Finy P."/>
            <person name="Geml J."/>
            <person name="Haridas S."/>
            <person name="Hughes K."/>
            <person name="Justo A."/>
            <person name="Karasinski D."/>
            <person name="Kautmanova I."/>
            <person name="Kiss B."/>
            <person name="Kocsube S."/>
            <person name="Kotiranta H."/>
            <person name="LaButti K.M."/>
            <person name="Lechner B.E."/>
            <person name="Liimatainen K."/>
            <person name="Lipzen A."/>
            <person name="Lukacs Z."/>
            <person name="Mihaltcheva S."/>
            <person name="Morgado L.N."/>
            <person name="Niskanen T."/>
            <person name="Noordeloos M.E."/>
            <person name="Ohm R.A."/>
            <person name="Ortiz-Santana B."/>
            <person name="Ovrebo C."/>
            <person name="Racz N."/>
            <person name="Riley R."/>
            <person name="Savchenko A."/>
            <person name="Shiryaev A."/>
            <person name="Soop K."/>
            <person name="Spirin V."/>
            <person name="Szebenyi C."/>
            <person name="Tomsovsky M."/>
            <person name="Tulloss R.E."/>
            <person name="Uehling J."/>
            <person name="Grigoriev I.V."/>
            <person name="Vagvolgyi C."/>
            <person name="Papp T."/>
            <person name="Martin F.M."/>
            <person name="Miettinen O."/>
            <person name="Hibbett D.S."/>
            <person name="Nagy L.G."/>
        </authorList>
    </citation>
    <scope>NUCLEOTIDE SEQUENCE [LARGE SCALE GENOMIC DNA]</scope>
    <source>
        <strain evidence="2 3">OMC1185</strain>
    </source>
</reference>
<gene>
    <name evidence="2" type="ORF">OE88DRAFT_1811040</name>
</gene>
<sequence length="334" mass="37557">MGGLLAVDAATTAKQQSKRIKAIIAFDVPYLSMHPHVVISGIASLFPKDDKEHKTEHELNDHDRVNIIDPKVLGDDRLSPMPSPSGTPMAEATPSLTSRTSQSPSLSPASSSRNPLDMLDKASAFISKHADDPMIKFLRKHSDEPFSAMQRWVVEHFQFGQCMFDPAGLRDRYRALETWDGLWVNYWTETVPKPGIAPPTEAAKEKEDEALELTTAEIGGLSLGSEDQPTALTKEEEKEREKRLKKAEKELKKRRERERKALEPRPARHFIVIPGIFNAKAKHRWLRVPIAGAEDEVQAHCGLFIKDTNLEYDSFVDRVGDLVKSWCPLIDFAD</sequence>
<feature type="compositionally biased region" description="Basic and acidic residues" evidence="1">
    <location>
        <begin position="233"/>
        <end position="244"/>
    </location>
</feature>